<keyword evidence="8" id="KW-0418">Kinase</keyword>
<dbReference type="Gene3D" id="6.10.340.10">
    <property type="match status" value="1"/>
</dbReference>
<evidence type="ECO:0000256" key="3">
    <source>
        <dbReference type="ARBA" id="ARBA00012438"/>
    </source>
</evidence>
<dbReference type="InterPro" id="IPR036890">
    <property type="entry name" value="HATPase_C_sf"/>
</dbReference>
<dbReference type="SUPFAM" id="SSF47384">
    <property type="entry name" value="Homodimeric domain of signal transducing histidine kinase"/>
    <property type="match status" value="1"/>
</dbReference>
<dbReference type="InterPro" id="IPR050980">
    <property type="entry name" value="2C_sensor_his_kinase"/>
</dbReference>
<evidence type="ECO:0000313" key="15">
    <source>
        <dbReference type="Proteomes" id="UP001524569"/>
    </source>
</evidence>
<dbReference type="RefSeq" id="WP_256611826.1">
    <property type="nucleotide sequence ID" value="NZ_JANIBM010000024.1"/>
</dbReference>
<dbReference type="Gene3D" id="3.30.565.10">
    <property type="entry name" value="Histidine kinase-like ATPase, C-terminal domain"/>
    <property type="match status" value="1"/>
</dbReference>
<evidence type="ECO:0000256" key="1">
    <source>
        <dbReference type="ARBA" id="ARBA00000085"/>
    </source>
</evidence>
<evidence type="ECO:0000259" key="13">
    <source>
        <dbReference type="PROSITE" id="PS50885"/>
    </source>
</evidence>
<dbReference type="PANTHER" id="PTHR44936">
    <property type="entry name" value="SENSOR PROTEIN CREC"/>
    <property type="match status" value="1"/>
</dbReference>
<dbReference type="PANTHER" id="PTHR44936:SF10">
    <property type="entry name" value="SENSOR PROTEIN RSTB"/>
    <property type="match status" value="1"/>
</dbReference>
<dbReference type="SUPFAM" id="SSF158472">
    <property type="entry name" value="HAMP domain-like"/>
    <property type="match status" value="1"/>
</dbReference>
<protein>
    <recommendedName>
        <fullName evidence="3">histidine kinase</fullName>
        <ecNumber evidence="3">2.7.13.3</ecNumber>
    </recommendedName>
</protein>
<keyword evidence="7" id="KW-0547">Nucleotide-binding</keyword>
<feature type="domain" description="HAMP" evidence="13">
    <location>
        <begin position="204"/>
        <end position="259"/>
    </location>
</feature>
<organism evidence="14 15">
    <name type="scientific">Methylomonas aurea</name>
    <dbReference type="NCBI Taxonomy" id="2952224"/>
    <lineage>
        <taxon>Bacteria</taxon>
        <taxon>Pseudomonadati</taxon>
        <taxon>Pseudomonadota</taxon>
        <taxon>Gammaproteobacteria</taxon>
        <taxon>Methylococcales</taxon>
        <taxon>Methylococcaceae</taxon>
        <taxon>Methylomonas</taxon>
    </lineage>
</organism>
<dbReference type="InterPro" id="IPR004358">
    <property type="entry name" value="Sig_transdc_His_kin-like_C"/>
</dbReference>
<dbReference type="InterPro" id="IPR036097">
    <property type="entry name" value="HisK_dim/P_sf"/>
</dbReference>
<dbReference type="Pfam" id="PF00672">
    <property type="entry name" value="HAMP"/>
    <property type="match status" value="1"/>
</dbReference>
<dbReference type="InterPro" id="IPR003660">
    <property type="entry name" value="HAMP_dom"/>
</dbReference>
<keyword evidence="11" id="KW-0472">Membrane</keyword>
<dbReference type="InterPro" id="IPR003594">
    <property type="entry name" value="HATPase_dom"/>
</dbReference>
<evidence type="ECO:0000259" key="12">
    <source>
        <dbReference type="PROSITE" id="PS50109"/>
    </source>
</evidence>
<comment type="caution">
    <text evidence="14">The sequence shown here is derived from an EMBL/GenBank/DDBJ whole genome shotgun (WGS) entry which is preliminary data.</text>
</comment>
<keyword evidence="15" id="KW-1185">Reference proteome</keyword>
<dbReference type="Pfam" id="PF00512">
    <property type="entry name" value="HisKA"/>
    <property type="match status" value="1"/>
</dbReference>
<feature type="transmembrane region" description="Helical" evidence="11">
    <location>
        <begin position="6"/>
        <end position="29"/>
    </location>
</feature>
<evidence type="ECO:0000256" key="8">
    <source>
        <dbReference type="ARBA" id="ARBA00022777"/>
    </source>
</evidence>
<keyword evidence="9 14" id="KW-0067">ATP-binding</keyword>
<gene>
    <name evidence="14" type="ORF">NP603_15415</name>
</gene>
<dbReference type="CDD" id="cd00082">
    <property type="entry name" value="HisKA"/>
    <property type="match status" value="1"/>
</dbReference>
<evidence type="ECO:0000256" key="10">
    <source>
        <dbReference type="SAM" id="MobiDB-lite"/>
    </source>
</evidence>
<comment type="catalytic activity">
    <reaction evidence="1">
        <text>ATP + protein L-histidine = ADP + protein N-phospho-L-histidine.</text>
        <dbReference type="EC" id="2.7.13.3"/>
    </reaction>
</comment>
<dbReference type="GO" id="GO:0005524">
    <property type="term" value="F:ATP binding"/>
    <property type="evidence" value="ECO:0007669"/>
    <property type="project" value="UniProtKB-KW"/>
</dbReference>
<reference evidence="14 15" key="1">
    <citation type="submission" date="2022-07" db="EMBL/GenBank/DDBJ databases">
        <title>Methylomonas rivi sp. nov., Methylomonas rosea sp. nov., Methylomonas aureus sp. nov. and Methylomonas subterranea sp. nov., four novel methanotrophs isolated from a freshwater creek and the deep terrestrial subsurface.</title>
        <authorList>
            <person name="Abin C."/>
            <person name="Sankaranarayanan K."/>
            <person name="Garner C."/>
            <person name="Sindelar R."/>
            <person name="Kotary K."/>
            <person name="Garner R."/>
            <person name="Barclay S."/>
            <person name="Lawson P."/>
            <person name="Krumholz L."/>
        </authorList>
    </citation>
    <scope>NUCLEOTIDE SEQUENCE [LARGE SCALE GENOMIC DNA]</scope>
    <source>
        <strain evidence="14 15">SURF-1</strain>
    </source>
</reference>
<evidence type="ECO:0000256" key="5">
    <source>
        <dbReference type="ARBA" id="ARBA00022553"/>
    </source>
</evidence>
<keyword evidence="4" id="KW-1003">Cell membrane</keyword>
<dbReference type="PROSITE" id="PS50885">
    <property type="entry name" value="HAMP"/>
    <property type="match status" value="1"/>
</dbReference>
<dbReference type="PROSITE" id="PS50109">
    <property type="entry name" value="HIS_KIN"/>
    <property type="match status" value="1"/>
</dbReference>
<dbReference type="SUPFAM" id="SSF55874">
    <property type="entry name" value="ATPase domain of HSP90 chaperone/DNA topoisomerase II/histidine kinase"/>
    <property type="match status" value="1"/>
</dbReference>
<feature type="transmembrane region" description="Helical" evidence="11">
    <location>
        <begin position="185"/>
        <end position="207"/>
    </location>
</feature>
<dbReference type="EMBL" id="JANIBM010000024">
    <property type="protein sequence ID" value="MCQ8182510.1"/>
    <property type="molecule type" value="Genomic_DNA"/>
</dbReference>
<name>A0ABT1ULG9_9GAMM</name>
<sequence length="484" mass="53560">MGRLFWKFFFAFWLAWLTAGIGVGTIFWLRESQQQAERADQPNGINVRHIASMVSVAASLLPRSGVAGLRDFIHALRQERFPPIYAVDEQDRELLGREVSAEILQQARTLYAEGKYPDAIRMVSADDGRRYLLFVPSPENGFADNLRMALPPNPPELLGLAGPGQRPPPDRDNRRPPPRTPASPIAPLLAGSVASLVFSALLAWYFAKPIRNLRNAFQAVAQGRLDTRIGLGMGRRRDELSDLGRDFDHMAKQIGNLVGAQQHLLHDVSHELRSPLARIQAAIGLAQQQPEKLPNTLERIERESQRISDLVGELLMLSRLEAGVDKRSFESVNIADLLADIVEDVGFEAQRNGILLDYAGIGDARGYCLPELLHRAVENILRNAVQHCRRDGRVSLTADFERNNARLRICVDDMGPGVPDRDLAAIFQPFFRSGKPAKAQSTGLGLTIAQRAIEAHGGRIGAENRDSGGLRVTIDIPFPSRQPS</sequence>
<dbReference type="PRINTS" id="PR00344">
    <property type="entry name" value="BCTRLSENSOR"/>
</dbReference>
<comment type="subcellular location">
    <subcellularLocation>
        <location evidence="2">Cell membrane</location>
        <topology evidence="2">Multi-pass membrane protein</topology>
    </subcellularLocation>
</comment>
<keyword evidence="5" id="KW-0597">Phosphoprotein</keyword>
<dbReference type="InterPro" id="IPR003661">
    <property type="entry name" value="HisK_dim/P_dom"/>
</dbReference>
<feature type="domain" description="Histidine kinase" evidence="12">
    <location>
        <begin position="267"/>
        <end position="480"/>
    </location>
</feature>
<dbReference type="Pfam" id="PF02518">
    <property type="entry name" value="HATPase_c"/>
    <property type="match status" value="1"/>
</dbReference>
<dbReference type="Proteomes" id="UP001524569">
    <property type="component" value="Unassembled WGS sequence"/>
</dbReference>
<evidence type="ECO:0000256" key="7">
    <source>
        <dbReference type="ARBA" id="ARBA00022741"/>
    </source>
</evidence>
<keyword evidence="6" id="KW-0808">Transferase</keyword>
<keyword evidence="11" id="KW-1133">Transmembrane helix</keyword>
<evidence type="ECO:0000313" key="14">
    <source>
        <dbReference type="EMBL" id="MCQ8182510.1"/>
    </source>
</evidence>
<dbReference type="CDD" id="cd06225">
    <property type="entry name" value="HAMP"/>
    <property type="match status" value="1"/>
</dbReference>
<dbReference type="EC" id="2.7.13.3" evidence="3"/>
<dbReference type="SMART" id="SM00387">
    <property type="entry name" value="HATPase_c"/>
    <property type="match status" value="1"/>
</dbReference>
<dbReference type="SMART" id="SM00388">
    <property type="entry name" value="HisKA"/>
    <property type="match status" value="1"/>
</dbReference>
<dbReference type="SMART" id="SM00304">
    <property type="entry name" value="HAMP"/>
    <property type="match status" value="1"/>
</dbReference>
<evidence type="ECO:0000256" key="2">
    <source>
        <dbReference type="ARBA" id="ARBA00004651"/>
    </source>
</evidence>
<dbReference type="InterPro" id="IPR005467">
    <property type="entry name" value="His_kinase_dom"/>
</dbReference>
<feature type="region of interest" description="Disordered" evidence="10">
    <location>
        <begin position="153"/>
        <end position="185"/>
    </location>
</feature>
<keyword evidence="11" id="KW-0812">Transmembrane</keyword>
<accession>A0ABT1ULG9</accession>
<evidence type="ECO:0000256" key="4">
    <source>
        <dbReference type="ARBA" id="ARBA00022475"/>
    </source>
</evidence>
<proteinExistence type="predicted"/>
<evidence type="ECO:0000256" key="9">
    <source>
        <dbReference type="ARBA" id="ARBA00022840"/>
    </source>
</evidence>
<evidence type="ECO:0000256" key="6">
    <source>
        <dbReference type="ARBA" id="ARBA00022679"/>
    </source>
</evidence>
<evidence type="ECO:0000256" key="11">
    <source>
        <dbReference type="SAM" id="Phobius"/>
    </source>
</evidence>
<dbReference type="Gene3D" id="1.10.287.130">
    <property type="match status" value="1"/>
</dbReference>